<dbReference type="OrthoDB" id="6627885at2"/>
<name>A0A2V5JXI7_9BACL</name>
<dbReference type="InterPro" id="IPR025668">
    <property type="entry name" value="Tnp_DDE_dom"/>
</dbReference>
<evidence type="ECO:0000259" key="1">
    <source>
        <dbReference type="Pfam" id="PF13701"/>
    </source>
</evidence>
<dbReference type="SUPFAM" id="SSF53098">
    <property type="entry name" value="Ribonuclease H-like"/>
    <property type="match status" value="1"/>
</dbReference>
<sequence length="433" mass="50119">MKSTTPVSKIKSEFSLQNATSFGGVKIFLAYLEKIKLAEAMQRLSGGKAHNAIFPVHRILLYLMVGWMLGCGRIFHFRKLQHDVLLCRFLGGRLPHHSLLYKELARLGRSCPQLPTELRKLNMEIIHLCLPSKPILDLDSSVETVYGEQAGAAKGTNPHKPGRNSYHPLLAFEGQTHLNLNARLRPGNTHSSTDAIDFLQQTFALLGERQVAYARFDKGFGGEDFYQLWEGRKIGYVGKMKWTKRLASDVAACRYWTRYVDEDWIIEGITLIYKATSWKKPRRVAVIRKTQVCEDGQGRIVFDEDWQYEAIVTNLEWEPIDLWRFYNQRCCMENYIKEAKDGFSMDRIATSDFEANEVDLLIKLLAYNLFERFKRDCCEPMHQGYTIARFRLEFFHCAATLVRHSRAVVLKLIKDFDGRHAWKRIEAKVVQLE</sequence>
<evidence type="ECO:0000313" key="3">
    <source>
        <dbReference type="Proteomes" id="UP000247476"/>
    </source>
</evidence>
<reference evidence="2 3" key="1">
    <citation type="submission" date="2018-05" db="EMBL/GenBank/DDBJ databases">
        <title>Paenibacillus flagellatus sp. nov., isolated from selenium mineral soil.</title>
        <authorList>
            <person name="Dai X."/>
        </authorList>
    </citation>
    <scope>NUCLEOTIDE SEQUENCE [LARGE SCALE GENOMIC DNA]</scope>
    <source>
        <strain evidence="2 3">DXL2</strain>
    </source>
</reference>
<dbReference type="Pfam" id="PF13701">
    <property type="entry name" value="DDE_Tnp_1_4"/>
    <property type="match status" value="1"/>
</dbReference>
<proteinExistence type="predicted"/>
<gene>
    <name evidence="2" type="ORF">DLM86_31640</name>
</gene>
<dbReference type="NCBIfam" id="NF033539">
    <property type="entry name" value="transpos_IS1380"/>
    <property type="match status" value="1"/>
</dbReference>
<comment type="caution">
    <text evidence="2">The sequence shown here is derived from an EMBL/GenBank/DDBJ whole genome shotgun (WGS) entry which is preliminary data.</text>
</comment>
<keyword evidence="3" id="KW-1185">Reference proteome</keyword>
<feature type="domain" description="Transposase DDE" evidence="1">
    <location>
        <begin position="8"/>
        <end position="427"/>
    </location>
</feature>
<dbReference type="EMBL" id="QJVJ01000034">
    <property type="protein sequence ID" value="PYI49924.1"/>
    <property type="molecule type" value="Genomic_DNA"/>
</dbReference>
<protein>
    <submittedName>
        <fullName evidence="2">IS1380 family transposase</fullName>
    </submittedName>
</protein>
<organism evidence="2 3">
    <name type="scientific">Paenibacillus flagellatus</name>
    <dbReference type="NCBI Taxonomy" id="2211139"/>
    <lineage>
        <taxon>Bacteria</taxon>
        <taxon>Bacillati</taxon>
        <taxon>Bacillota</taxon>
        <taxon>Bacilli</taxon>
        <taxon>Bacillales</taxon>
        <taxon>Paenibacillaceae</taxon>
        <taxon>Paenibacillus</taxon>
    </lineage>
</organism>
<dbReference type="Proteomes" id="UP000247476">
    <property type="component" value="Unassembled WGS sequence"/>
</dbReference>
<accession>A0A2V5JXI7</accession>
<dbReference type="AlphaFoldDB" id="A0A2V5JXI7"/>
<dbReference type="RefSeq" id="WP_024982794.1">
    <property type="nucleotide sequence ID" value="NZ_QJVJ01000034.1"/>
</dbReference>
<evidence type="ECO:0000313" key="2">
    <source>
        <dbReference type="EMBL" id="PYI49924.1"/>
    </source>
</evidence>
<dbReference type="InterPro" id="IPR047960">
    <property type="entry name" value="Transpos_IS1380"/>
</dbReference>
<dbReference type="InterPro" id="IPR012337">
    <property type="entry name" value="RNaseH-like_sf"/>
</dbReference>